<dbReference type="RefSeq" id="WP_189468263.1">
    <property type="nucleotide sequence ID" value="NZ_BMXS01000007.1"/>
</dbReference>
<name>A0ABQ2YPI9_9GAMM</name>
<proteinExistence type="predicted"/>
<protein>
    <submittedName>
        <fullName evidence="1">Uncharacterized protein</fullName>
    </submittedName>
</protein>
<evidence type="ECO:0000313" key="1">
    <source>
        <dbReference type="EMBL" id="GGX90561.1"/>
    </source>
</evidence>
<dbReference type="InterPro" id="IPR046493">
    <property type="entry name" value="DUF6586"/>
</dbReference>
<evidence type="ECO:0000313" key="2">
    <source>
        <dbReference type="Proteomes" id="UP000653056"/>
    </source>
</evidence>
<dbReference type="Proteomes" id="UP000653056">
    <property type="component" value="Unassembled WGS sequence"/>
</dbReference>
<accession>A0ABQ2YPI9</accession>
<reference evidence="2" key="1">
    <citation type="journal article" date="2019" name="Int. J. Syst. Evol. Microbiol.">
        <title>The Global Catalogue of Microorganisms (GCM) 10K type strain sequencing project: providing services to taxonomists for standard genome sequencing and annotation.</title>
        <authorList>
            <consortium name="The Broad Institute Genomics Platform"/>
            <consortium name="The Broad Institute Genome Sequencing Center for Infectious Disease"/>
            <person name="Wu L."/>
            <person name="Ma J."/>
        </authorList>
    </citation>
    <scope>NUCLEOTIDE SEQUENCE [LARGE SCALE GENOMIC DNA]</scope>
    <source>
        <strain evidence="2">KCTC 22228</strain>
    </source>
</reference>
<organism evidence="1 2">
    <name type="scientific">Litchfieldella qijiaojingensis</name>
    <dbReference type="NCBI Taxonomy" id="980347"/>
    <lineage>
        <taxon>Bacteria</taxon>
        <taxon>Pseudomonadati</taxon>
        <taxon>Pseudomonadota</taxon>
        <taxon>Gammaproteobacteria</taxon>
        <taxon>Oceanospirillales</taxon>
        <taxon>Halomonadaceae</taxon>
        <taxon>Litchfieldella</taxon>
    </lineage>
</organism>
<dbReference type="Pfam" id="PF20227">
    <property type="entry name" value="DUF6586"/>
    <property type="match status" value="1"/>
</dbReference>
<comment type="caution">
    <text evidence="1">The sequence shown here is derived from an EMBL/GenBank/DDBJ whole genome shotgun (WGS) entry which is preliminary data.</text>
</comment>
<gene>
    <name evidence="1" type="ORF">GCM10007160_17530</name>
</gene>
<sequence>MTPRGRTNQLLYQAELLLDTSVVDDEHAMSRRMAREEGALALVELALNSALRELTEHAMLERHDWHELLGENDRRLAELERLRELARRDDSWLAVLLRRLEALHDVDGAAQRESVGSPALISTAERLSLADELKWCVREFKHELASMRETSFEW</sequence>
<dbReference type="EMBL" id="BMXS01000007">
    <property type="protein sequence ID" value="GGX90561.1"/>
    <property type="molecule type" value="Genomic_DNA"/>
</dbReference>
<keyword evidence="2" id="KW-1185">Reference proteome</keyword>